<dbReference type="GO" id="GO:0006281">
    <property type="term" value="P:DNA repair"/>
    <property type="evidence" value="ECO:0007669"/>
    <property type="project" value="InterPro"/>
</dbReference>
<reference evidence="4" key="1">
    <citation type="submission" date="2020-03" db="EMBL/GenBank/DDBJ databases">
        <title>Studies in the Genomics of Life Span.</title>
        <authorList>
            <person name="Glass D."/>
        </authorList>
    </citation>
    <scope>NUCLEOTIDE SEQUENCE</scope>
    <source>
        <strain evidence="4">SUZIE</strain>
        <tissue evidence="4">Muscle</tissue>
    </source>
</reference>
<feature type="domain" description="SNF2 N-terminal" evidence="3">
    <location>
        <begin position="1"/>
        <end position="77"/>
    </location>
</feature>
<dbReference type="Gene3D" id="3.40.50.10810">
    <property type="entry name" value="Tandem AAA-ATPase domain"/>
    <property type="match status" value="2"/>
</dbReference>
<accession>A0AA41NIX7</accession>
<protein>
    <submittedName>
        <fullName evidence="4">Chromodomain-helicase-DNA-binding protein 1-like</fullName>
    </submittedName>
</protein>
<dbReference type="InterPro" id="IPR031053">
    <property type="entry name" value="ALC1"/>
</dbReference>
<dbReference type="EMBL" id="JAATJV010446000">
    <property type="protein sequence ID" value="MBZ3891202.1"/>
    <property type="molecule type" value="Genomic_DNA"/>
</dbReference>
<proteinExistence type="predicted"/>
<dbReference type="SUPFAM" id="SSF52540">
    <property type="entry name" value="P-loop containing nucleoside triphosphate hydrolases"/>
    <property type="match status" value="1"/>
</dbReference>
<name>A0AA41NIX7_SCICA</name>
<dbReference type="Pfam" id="PF00176">
    <property type="entry name" value="SNF2-rel_dom"/>
    <property type="match status" value="2"/>
</dbReference>
<keyword evidence="1" id="KW-0547">Nucleotide-binding</keyword>
<dbReference type="Gene3D" id="3.40.50.300">
    <property type="entry name" value="P-loop containing nucleotide triphosphate hydrolases"/>
    <property type="match status" value="1"/>
</dbReference>
<dbReference type="InterPro" id="IPR027417">
    <property type="entry name" value="P-loop_NTPase"/>
</dbReference>
<keyword evidence="5" id="KW-1185">Reference proteome</keyword>
<evidence type="ECO:0000256" key="2">
    <source>
        <dbReference type="ARBA" id="ARBA00022840"/>
    </source>
</evidence>
<dbReference type="AlphaFoldDB" id="A0AA41NIX7"/>
<dbReference type="PANTHER" id="PTHR47157:SF1">
    <property type="entry name" value="CHROMODOMAIN-HELICASE-DNA-BINDING PROTEIN 1-LIKE"/>
    <property type="match status" value="1"/>
</dbReference>
<dbReference type="GO" id="GO:0005524">
    <property type="term" value="F:ATP binding"/>
    <property type="evidence" value="ECO:0007669"/>
    <property type="project" value="UniProtKB-KW"/>
</dbReference>
<dbReference type="PANTHER" id="PTHR47157">
    <property type="entry name" value="CHROMODOMAIN-HELICASE-DNA-BINDING PROTEIN 1-LIKE"/>
    <property type="match status" value="1"/>
</dbReference>
<comment type="caution">
    <text evidence="4">The sequence shown here is derived from an EMBL/GenBank/DDBJ whole genome shotgun (WGS) entry which is preliminary data.</text>
</comment>
<evidence type="ECO:0000313" key="4">
    <source>
        <dbReference type="EMBL" id="MBZ3891202.1"/>
    </source>
</evidence>
<dbReference type="InterPro" id="IPR038718">
    <property type="entry name" value="SNF2-like_sf"/>
</dbReference>
<gene>
    <name evidence="4" type="ORF">SUZIE_211620</name>
</gene>
<evidence type="ECO:0000256" key="1">
    <source>
        <dbReference type="ARBA" id="ARBA00022741"/>
    </source>
</evidence>
<feature type="domain" description="SNF2 N-terminal" evidence="3">
    <location>
        <begin position="78"/>
        <end position="128"/>
    </location>
</feature>
<keyword evidence="2" id="KW-0067">ATP-binding</keyword>
<dbReference type="GO" id="GO:0003678">
    <property type="term" value="F:DNA helicase activity"/>
    <property type="evidence" value="ECO:0007669"/>
    <property type="project" value="InterPro"/>
</dbReference>
<sequence>MIALIIYLAGRINDEGPFLILCPLSVLNKWREEMERFAPFLFCVTFSGDKEKRVHLQHDLKQESHFHVLLTTYEIFISSELHNLFQPFLLRRVKAEVATELPKKTEVVIDHVMSALQKKYYKAILMKDQGAEPEPFEVGDHLIEASGKLYLLDKLLDLLHSSENCSDSGVELDNWTEVELQEEIPLQAQLQVSGS</sequence>
<organism evidence="4 5">
    <name type="scientific">Sciurus carolinensis</name>
    <name type="common">Eastern gray squirrel</name>
    <dbReference type="NCBI Taxonomy" id="30640"/>
    <lineage>
        <taxon>Eukaryota</taxon>
        <taxon>Metazoa</taxon>
        <taxon>Chordata</taxon>
        <taxon>Craniata</taxon>
        <taxon>Vertebrata</taxon>
        <taxon>Euteleostomi</taxon>
        <taxon>Mammalia</taxon>
        <taxon>Eutheria</taxon>
        <taxon>Euarchontoglires</taxon>
        <taxon>Glires</taxon>
        <taxon>Rodentia</taxon>
        <taxon>Sciuromorpha</taxon>
        <taxon>Sciuridae</taxon>
        <taxon>Sciurinae</taxon>
        <taxon>Sciurini</taxon>
        <taxon>Sciurus</taxon>
    </lineage>
</organism>
<dbReference type="InterPro" id="IPR000330">
    <property type="entry name" value="SNF2_N"/>
</dbReference>
<dbReference type="GO" id="GO:0006338">
    <property type="term" value="P:chromatin remodeling"/>
    <property type="evidence" value="ECO:0007669"/>
    <property type="project" value="InterPro"/>
</dbReference>
<dbReference type="GO" id="GO:0005634">
    <property type="term" value="C:nucleus"/>
    <property type="evidence" value="ECO:0007669"/>
    <property type="project" value="TreeGrafter"/>
</dbReference>
<evidence type="ECO:0000313" key="5">
    <source>
        <dbReference type="Proteomes" id="UP001166674"/>
    </source>
</evidence>
<evidence type="ECO:0000259" key="3">
    <source>
        <dbReference type="Pfam" id="PF00176"/>
    </source>
</evidence>
<dbReference type="Proteomes" id="UP001166674">
    <property type="component" value="Unassembled WGS sequence"/>
</dbReference>